<gene>
    <name evidence="1" type="ORF">FE257_011151</name>
</gene>
<sequence length="182" mass="20081">MFAAFEQCPAMSERVVVIFGDQAATAELGLRVAGVAPPGIAVKSSPRLGYIVSTNHRHRQLLHQTTIQLLGILFWYPRYGRWQCFRGPERDNNDRGSYGDPLRTFGEDLTQEQEAQIVRGQEDCLAAIEEAQLQVDSDDKLGDLSPEERLVVSHVVVALNLGLQGLAEEGPHHGSRPSPNIP</sequence>
<evidence type="ECO:0000313" key="1">
    <source>
        <dbReference type="EMBL" id="KAF9886774.1"/>
    </source>
</evidence>
<dbReference type="Proteomes" id="UP001194746">
    <property type="component" value="Unassembled WGS sequence"/>
</dbReference>
<organism evidence="1 2">
    <name type="scientific">Aspergillus nanangensis</name>
    <dbReference type="NCBI Taxonomy" id="2582783"/>
    <lineage>
        <taxon>Eukaryota</taxon>
        <taxon>Fungi</taxon>
        <taxon>Dikarya</taxon>
        <taxon>Ascomycota</taxon>
        <taxon>Pezizomycotina</taxon>
        <taxon>Eurotiomycetes</taxon>
        <taxon>Eurotiomycetidae</taxon>
        <taxon>Eurotiales</taxon>
        <taxon>Aspergillaceae</taxon>
        <taxon>Aspergillus</taxon>
        <taxon>Aspergillus subgen. Circumdati</taxon>
    </lineage>
</organism>
<evidence type="ECO:0000313" key="2">
    <source>
        <dbReference type="Proteomes" id="UP001194746"/>
    </source>
</evidence>
<accession>A0AAD4CHU7</accession>
<name>A0AAD4CHU7_ASPNN</name>
<protein>
    <submittedName>
        <fullName evidence="1">Uncharacterized protein</fullName>
    </submittedName>
</protein>
<reference evidence="1" key="2">
    <citation type="submission" date="2020-02" db="EMBL/GenBank/DDBJ databases">
        <authorList>
            <person name="Gilchrist C.L.M."/>
            <person name="Chooi Y.-H."/>
        </authorList>
    </citation>
    <scope>NUCLEOTIDE SEQUENCE</scope>
    <source>
        <strain evidence="1">MST-FP2251</strain>
    </source>
</reference>
<proteinExistence type="predicted"/>
<comment type="caution">
    <text evidence="1">The sequence shown here is derived from an EMBL/GenBank/DDBJ whole genome shotgun (WGS) entry which is preliminary data.</text>
</comment>
<keyword evidence="2" id="KW-1185">Reference proteome</keyword>
<reference evidence="1" key="1">
    <citation type="journal article" date="2019" name="Beilstein J. Org. Chem.">
        <title>Nanangenines: drimane sesquiterpenoids as the dominant metabolite cohort of a novel Australian fungus, Aspergillus nanangensis.</title>
        <authorList>
            <person name="Lacey H.J."/>
            <person name="Gilchrist C.L.M."/>
            <person name="Crombie A."/>
            <person name="Kalaitzis J.A."/>
            <person name="Vuong D."/>
            <person name="Rutledge P.J."/>
            <person name="Turner P."/>
            <person name="Pitt J.I."/>
            <person name="Lacey E."/>
            <person name="Chooi Y.H."/>
            <person name="Piggott A.M."/>
        </authorList>
    </citation>
    <scope>NUCLEOTIDE SEQUENCE</scope>
    <source>
        <strain evidence="1">MST-FP2251</strain>
    </source>
</reference>
<dbReference type="AlphaFoldDB" id="A0AAD4CHU7"/>
<dbReference type="EMBL" id="VCAU01000072">
    <property type="protein sequence ID" value="KAF9886774.1"/>
    <property type="molecule type" value="Genomic_DNA"/>
</dbReference>